<proteinExistence type="predicted"/>
<evidence type="ECO:0000313" key="1">
    <source>
        <dbReference type="EMBL" id="EEQ82022.1"/>
    </source>
</evidence>
<sequence>MDYMSLIKLFIFCPMTTWSFYNHIFTKYSIIEILVLPSVEIHKVLIDISKQFTLTYFIDTIGNIFLYNDYNKLDLNVVQITSIRKLLRIITNHKNNTKDALIVIDSVSFLSDINVSIYTLFYSMVNTLCLKNNCTVICTNHYRQTSKYYFTPRLGLIWSKMVKHRIYYKYSKDEIIYEIE</sequence>
<accession>C4V9S5</accession>
<dbReference type="VEuPathDB" id="MicrosporidiaDB:NCER_101338"/>
<dbReference type="Proteomes" id="UP000009082">
    <property type="component" value="Unassembled WGS sequence"/>
</dbReference>
<dbReference type="SUPFAM" id="SSF52540">
    <property type="entry name" value="P-loop containing nucleoside triphosphate hydrolases"/>
    <property type="match status" value="1"/>
</dbReference>
<dbReference type="KEGG" id="nce:NCER_101338"/>
<dbReference type="HOGENOM" id="CLU_128337_0_0_1"/>
<organism evidence="2">
    <name type="scientific">Vairimorpha ceranae (strain BRL01)</name>
    <name type="common">Microsporidian parasite</name>
    <name type="synonym">Nosema ceranae</name>
    <dbReference type="NCBI Taxonomy" id="578460"/>
    <lineage>
        <taxon>Eukaryota</taxon>
        <taxon>Fungi</taxon>
        <taxon>Fungi incertae sedis</taxon>
        <taxon>Microsporidia</taxon>
        <taxon>Nosematidae</taxon>
        <taxon>Vairimorpha</taxon>
    </lineage>
</organism>
<dbReference type="InterPro" id="IPR027417">
    <property type="entry name" value="P-loop_NTPase"/>
</dbReference>
<dbReference type="InParanoid" id="C4V9S5"/>
<protein>
    <submittedName>
        <fullName evidence="1">Uncharacterized protein</fullName>
    </submittedName>
</protein>
<evidence type="ECO:0000313" key="2">
    <source>
        <dbReference type="Proteomes" id="UP000009082"/>
    </source>
</evidence>
<gene>
    <name evidence="1" type="ORF">NCER_101338</name>
</gene>
<dbReference type="OMA" id="YECSATI"/>
<dbReference type="AlphaFoldDB" id="C4V9S5"/>
<dbReference type="OrthoDB" id="2189928at2759"/>
<name>C4V9S5_VAIC1</name>
<dbReference type="EMBL" id="ACOL01000131">
    <property type="protein sequence ID" value="EEQ82022.1"/>
    <property type="molecule type" value="Genomic_DNA"/>
</dbReference>
<reference evidence="2" key="1">
    <citation type="journal article" date="2009" name="PLoS Pathog.">
        <title>Genomic analyses of the microsporidian Nosema ceranae, an emergent pathogen of honey bees.</title>
        <authorList>
            <person name="Cornman R.S."/>
            <person name="Chen Y.P."/>
            <person name="Schatz M.C."/>
            <person name="Street C."/>
            <person name="Zhao Y."/>
            <person name="Desany B."/>
            <person name="Egholm M."/>
            <person name="Hutchison S."/>
            <person name="Pettis J.S."/>
            <person name="Lipkin W.I."/>
            <person name="Evans J.D."/>
        </authorList>
    </citation>
    <scope>NUCLEOTIDE SEQUENCE [LARGE SCALE GENOMIC DNA]</scope>
    <source>
        <strain evidence="2">BRL01</strain>
    </source>
</reference>
<dbReference type="Gene3D" id="3.40.50.300">
    <property type="entry name" value="P-loop containing nucleotide triphosphate hydrolases"/>
    <property type="match status" value="1"/>
</dbReference>